<dbReference type="STRING" id="8010.ENSELUP00000024943"/>
<evidence type="ECO:0000256" key="4">
    <source>
        <dbReference type="ARBA" id="ARBA00022490"/>
    </source>
</evidence>
<comment type="subcellular location">
    <subcellularLocation>
        <location evidence="1">Cytoplasm</location>
        <location evidence="1">Cytoskeleton</location>
        <location evidence="1">Microtubule organizing center</location>
        <location evidence="1">Centrosome</location>
        <location evidence="1">Centriole</location>
    </subcellularLocation>
</comment>
<comment type="similarity">
    <text evidence="2">Belongs to the CEP162 family.</text>
</comment>
<name>A0A3P8Z8Z0_ESOLU</name>
<evidence type="ECO:0000256" key="6">
    <source>
        <dbReference type="ARBA" id="ARBA00022794"/>
    </source>
</evidence>
<dbReference type="Proteomes" id="UP000265140">
    <property type="component" value="Chromosome 20"/>
</dbReference>
<dbReference type="GO" id="GO:0005654">
    <property type="term" value="C:nucleoplasm"/>
    <property type="evidence" value="ECO:0007669"/>
    <property type="project" value="TreeGrafter"/>
</dbReference>
<keyword evidence="12" id="KW-1185">Reference proteome</keyword>
<feature type="coiled-coil region" evidence="9">
    <location>
        <begin position="775"/>
        <end position="802"/>
    </location>
</feature>
<keyword evidence="4" id="KW-0963">Cytoplasm</keyword>
<dbReference type="GO" id="GO:0005814">
    <property type="term" value="C:centriole"/>
    <property type="evidence" value="ECO:0007669"/>
    <property type="project" value="UniProtKB-SubCell"/>
</dbReference>
<evidence type="ECO:0000256" key="7">
    <source>
        <dbReference type="ARBA" id="ARBA00023054"/>
    </source>
</evidence>
<dbReference type="FunCoup" id="A0A3P8Z8Z0">
    <property type="interactions" value="475"/>
</dbReference>
<feature type="coiled-coil region" evidence="9">
    <location>
        <begin position="457"/>
        <end position="505"/>
    </location>
</feature>
<organism evidence="11 12">
    <name type="scientific">Esox lucius</name>
    <name type="common">Northern pike</name>
    <dbReference type="NCBI Taxonomy" id="8010"/>
    <lineage>
        <taxon>Eukaryota</taxon>
        <taxon>Metazoa</taxon>
        <taxon>Chordata</taxon>
        <taxon>Craniata</taxon>
        <taxon>Vertebrata</taxon>
        <taxon>Euteleostomi</taxon>
        <taxon>Actinopterygii</taxon>
        <taxon>Neopterygii</taxon>
        <taxon>Teleostei</taxon>
        <taxon>Protacanthopterygii</taxon>
        <taxon>Esociformes</taxon>
        <taxon>Esocidae</taxon>
        <taxon>Esox</taxon>
    </lineage>
</organism>
<reference evidence="11" key="3">
    <citation type="submission" date="2025-08" db="UniProtKB">
        <authorList>
            <consortium name="Ensembl"/>
        </authorList>
    </citation>
    <scope>IDENTIFICATION</scope>
</reference>
<feature type="compositionally biased region" description="Polar residues" evidence="10">
    <location>
        <begin position="758"/>
        <end position="767"/>
    </location>
</feature>
<sequence>NKHNLTLPSSDVLKSVSDDSVDLGGSVKCSGVLDSMGRAPHKTTGKKTSAVSVLWWQKESEEDSEETPGKGNQSQVFKAVTLSLSLPSIAMGLGLGMDTLEEELEKASFFGHLEGGASSTIDYSRLNRDLDSSTTTITPGLTNVYNKELLDDSELCCFCFFSLDQSYGQSGVSDMEALPDAYRQISGSLEDSDHHHHSVSPFRRERSSSSSPGHVSPTVLELCKEKPLPPVSTIEVNITVVELTFPCDAVWLYFRSRLMLICGCTITDYGELRVSSDLVAGVQSPAACLQQQHQMDSHDGHQNTSHTVENMAGEASPLESRQRLQLDQKENELHTREELPLQHNTELSSLRQENYLLQSKLHIAEEAKNKCRWHLGLCNSLDPLTEKKLQEIQKEVKQQETLIRGYQQENEKLYLQMKALQAQSKLNEEAMFTENQRLVNELTSTNTLPRTVQNIGCVDHIQRITELQRQMEAAQRTDERLIQENQRLKQEKQALEVDLQMMRKDRDLAKAHVVNSSGDRSFELQIVEDRYKEEVCSLKKKLQWYAENQELLDRDAARMRTATAEIHKLTEQVEKLKMEVGKKDNESKLKQRTREAKRIQDLERQVKEMEEILKRRNPNSLTALIYAAANSPALDEGPSQTTVLLERRIRKLEAELESHNDEAKRSLRAMEQQYQRIKLQYEQQISDLEQQLAQKHQDQDLAQSAGVWEAQVHSLQDELEQLKETFQSRENILQEKVHSLQVKLAQQSKPKPEKAPQHSPSRHQQQAETALGVRIERLNQELSAKTRTIQELSRTVERLQRERRNMPPGPSLRLVAKQKLGTVGEGGETAAFPPTHDEKDYQPKVFTGSHISEVLLENERLRLRLEQLEHKWDEERVALQAATAQAQVELHRFQEWSAEQLSSLKADHQREVERLLTQISVTHSSSKVAELTNQVISQEVMVQHFRDQVKELQTTKDALAVSKLREDTLQSQLTRLLEELKQAKECHSPELRHFTSLERKIHNLELRHARREKELQQVISQTRLVLETEHQSELERWRSLAQGKTRELEVFRLELDSILDVLRELQRQGVVIPPPDQGSSLPFTWRT</sequence>
<feature type="coiled-coil region" evidence="9">
    <location>
        <begin position="389"/>
        <end position="423"/>
    </location>
</feature>
<evidence type="ECO:0000256" key="3">
    <source>
        <dbReference type="ARBA" id="ARBA00021406"/>
    </source>
</evidence>
<reference evidence="12" key="1">
    <citation type="journal article" date="2014" name="PLoS ONE">
        <title>The genome and linkage map of the northern pike (Esox lucius): conserved synteny revealed between the salmonid sister group and the Neoteleostei.</title>
        <authorList>
            <person name="Rondeau E.B."/>
            <person name="Minkley D.R."/>
            <person name="Leong J.S."/>
            <person name="Messmer A.M."/>
            <person name="Jantzen J.R."/>
            <person name="von Schalburg K.R."/>
            <person name="Lemon C."/>
            <person name="Bird N.H."/>
            <person name="Koop B.F."/>
        </authorList>
    </citation>
    <scope>NUCLEOTIDE SEQUENCE</scope>
</reference>
<evidence type="ECO:0000256" key="2">
    <source>
        <dbReference type="ARBA" id="ARBA00009485"/>
    </source>
</evidence>
<keyword evidence="7 9" id="KW-0175">Coiled coil</keyword>
<feature type="region of interest" description="Disordered" evidence="10">
    <location>
        <begin position="742"/>
        <end position="767"/>
    </location>
</feature>
<dbReference type="InParanoid" id="A0A3P8Z8Z0"/>
<dbReference type="GO" id="GO:0001947">
    <property type="term" value="P:heart looping"/>
    <property type="evidence" value="ECO:0007669"/>
    <property type="project" value="Ensembl"/>
</dbReference>
<dbReference type="OMA" id="CDGHRCL"/>
<reference evidence="11" key="4">
    <citation type="submission" date="2025-09" db="UniProtKB">
        <authorList>
            <consortium name="Ensembl"/>
        </authorList>
    </citation>
    <scope>IDENTIFICATION</scope>
</reference>
<keyword evidence="5" id="KW-0493">Microtubule</keyword>
<evidence type="ECO:0000313" key="12">
    <source>
        <dbReference type="Proteomes" id="UP000265140"/>
    </source>
</evidence>
<feature type="region of interest" description="Disordered" evidence="10">
    <location>
        <begin position="190"/>
        <end position="216"/>
    </location>
</feature>
<dbReference type="GO" id="GO:0005879">
    <property type="term" value="C:axonemal microtubule"/>
    <property type="evidence" value="ECO:0007669"/>
    <property type="project" value="TreeGrafter"/>
</dbReference>
<gene>
    <name evidence="11" type="primary">CEP162</name>
</gene>
<dbReference type="PANTHER" id="PTHR34031:SF1">
    <property type="entry name" value="CENTROSOMAL PROTEIN OF 162 KDA"/>
    <property type="match status" value="1"/>
</dbReference>
<evidence type="ECO:0000256" key="10">
    <source>
        <dbReference type="SAM" id="MobiDB-lite"/>
    </source>
</evidence>
<dbReference type="GO" id="GO:0034451">
    <property type="term" value="C:centriolar satellite"/>
    <property type="evidence" value="ECO:0007669"/>
    <property type="project" value="TreeGrafter"/>
</dbReference>
<protein>
    <recommendedName>
        <fullName evidence="3">Centrosomal protein of 162 kDa</fullName>
    </recommendedName>
</protein>
<evidence type="ECO:0000256" key="1">
    <source>
        <dbReference type="ARBA" id="ARBA00004114"/>
    </source>
</evidence>
<evidence type="ECO:0000256" key="5">
    <source>
        <dbReference type="ARBA" id="ARBA00022701"/>
    </source>
</evidence>
<keyword evidence="6" id="KW-0970">Cilium biogenesis/degradation</keyword>
<dbReference type="InterPro" id="IPR038774">
    <property type="entry name" value="CEP162-like"/>
</dbReference>
<evidence type="ECO:0000256" key="8">
    <source>
        <dbReference type="ARBA" id="ARBA00023212"/>
    </source>
</evidence>
<dbReference type="GeneTree" id="ENSGT00390000009631"/>
<feature type="coiled-coil region" evidence="9">
    <location>
        <begin position="851"/>
        <end position="918"/>
    </location>
</feature>
<proteinExistence type="inferred from homology"/>
<reference evidence="11" key="2">
    <citation type="submission" date="2020-02" db="EMBL/GenBank/DDBJ databases">
        <title>Esox lucius (northern pike) genome, fEsoLuc1, primary haplotype.</title>
        <authorList>
            <person name="Myers G."/>
            <person name="Karagic N."/>
            <person name="Meyer A."/>
            <person name="Pippel M."/>
            <person name="Reichard M."/>
            <person name="Winkler S."/>
            <person name="Tracey A."/>
            <person name="Sims Y."/>
            <person name="Howe K."/>
            <person name="Rhie A."/>
            <person name="Formenti G."/>
            <person name="Durbin R."/>
            <person name="Fedrigo O."/>
            <person name="Jarvis E.D."/>
        </authorList>
    </citation>
    <scope>NUCLEOTIDE SEQUENCE [LARGE SCALE GENOMIC DNA]</scope>
</reference>
<feature type="coiled-coil region" evidence="9">
    <location>
        <begin position="966"/>
        <end position="1021"/>
    </location>
</feature>
<feature type="coiled-coil region" evidence="9">
    <location>
        <begin position="642"/>
        <end position="732"/>
    </location>
</feature>
<evidence type="ECO:0000313" key="11">
    <source>
        <dbReference type="Ensembl" id="ENSELUP00000024943.3"/>
    </source>
</evidence>
<dbReference type="Bgee" id="ENSELUG00000023639">
    <property type="expression patterns" value="Expressed in testis and 14 other cell types or tissues"/>
</dbReference>
<feature type="coiled-coil region" evidence="9">
    <location>
        <begin position="552"/>
        <end position="612"/>
    </location>
</feature>
<dbReference type="AlphaFoldDB" id="A0A3P8Z8Z0"/>
<accession>A0A3P8Z8Z0</accession>
<keyword evidence="8" id="KW-0206">Cytoskeleton</keyword>
<dbReference type="GO" id="GO:0060271">
    <property type="term" value="P:cilium assembly"/>
    <property type="evidence" value="ECO:0007669"/>
    <property type="project" value="Ensembl"/>
</dbReference>
<evidence type="ECO:0000256" key="9">
    <source>
        <dbReference type="SAM" id="Coils"/>
    </source>
</evidence>
<dbReference type="PANTHER" id="PTHR34031">
    <property type="entry name" value="CENTROSOMAL PROTEIN OF 162 KDA"/>
    <property type="match status" value="1"/>
</dbReference>
<dbReference type="Ensembl" id="ENSELUT00000036510.3">
    <property type="protein sequence ID" value="ENSELUP00000024943.3"/>
    <property type="gene ID" value="ENSELUG00000023639.3"/>
</dbReference>